<dbReference type="Gene3D" id="3.90.1570.10">
    <property type="entry name" value="tt1808, chain A"/>
    <property type="match status" value="1"/>
</dbReference>
<gene>
    <name evidence="2" type="ORF">ETSY1_05350</name>
</gene>
<dbReference type="InterPro" id="IPR012296">
    <property type="entry name" value="Nuclease_put_TT1808"/>
</dbReference>
<dbReference type="PANTHER" id="PTHR35400">
    <property type="entry name" value="SLR1083 PROTEIN"/>
    <property type="match status" value="1"/>
</dbReference>
<dbReference type="SUPFAM" id="SSF52980">
    <property type="entry name" value="Restriction endonuclease-like"/>
    <property type="match status" value="1"/>
</dbReference>
<evidence type="ECO:0000313" key="2">
    <source>
        <dbReference type="EMBL" id="ETX01954.1"/>
    </source>
</evidence>
<dbReference type="HOGENOM" id="CLU_100183_0_0_7"/>
<dbReference type="EMBL" id="AZHW01000186">
    <property type="protein sequence ID" value="ETX01954.1"/>
    <property type="molecule type" value="Genomic_DNA"/>
</dbReference>
<reference evidence="2 3" key="1">
    <citation type="journal article" date="2014" name="Nature">
        <title>An environmental bacterial taxon with a large and distinct metabolic repertoire.</title>
        <authorList>
            <person name="Wilson M.C."/>
            <person name="Mori T."/>
            <person name="Ruckert C."/>
            <person name="Uria A.R."/>
            <person name="Helf M.J."/>
            <person name="Takada K."/>
            <person name="Gernert C."/>
            <person name="Steffens U.A."/>
            <person name="Heycke N."/>
            <person name="Schmitt S."/>
            <person name="Rinke C."/>
            <person name="Helfrich E.J."/>
            <person name="Brachmann A.O."/>
            <person name="Gurgui C."/>
            <person name="Wakimoto T."/>
            <person name="Kracht M."/>
            <person name="Crusemann M."/>
            <person name="Hentschel U."/>
            <person name="Abe I."/>
            <person name="Matsunaga S."/>
            <person name="Kalinowski J."/>
            <person name="Takeyama H."/>
            <person name="Piel J."/>
        </authorList>
    </citation>
    <scope>NUCLEOTIDE SEQUENCE [LARGE SCALE GENOMIC DNA]</scope>
    <source>
        <strain evidence="3">TSY1</strain>
    </source>
</reference>
<dbReference type="AlphaFoldDB" id="W4LV48"/>
<organism evidence="2 3">
    <name type="scientific">Entotheonella factor</name>
    <dbReference type="NCBI Taxonomy" id="1429438"/>
    <lineage>
        <taxon>Bacteria</taxon>
        <taxon>Pseudomonadati</taxon>
        <taxon>Nitrospinota/Tectimicrobiota group</taxon>
        <taxon>Candidatus Tectimicrobiota</taxon>
        <taxon>Candidatus Entotheonellia</taxon>
        <taxon>Candidatus Entotheonellales</taxon>
        <taxon>Candidatus Entotheonellaceae</taxon>
        <taxon>Candidatus Entotheonella</taxon>
    </lineage>
</organism>
<evidence type="ECO:0000313" key="3">
    <source>
        <dbReference type="Proteomes" id="UP000019141"/>
    </source>
</evidence>
<sequence>MLLEAGDHLDQATFHACYKAMPVEFRAELIGGIVIVPSPLSSEHGAYHALVMTWLGHYWIETPGTQARDNATAILGETSEPQPDAALIIDPDCGGQTGVSEDGYATGPPELIVEIATSSASIDLHSKRRDYEQAGVLEYLVVLTRQREVRRFVLHEGQFREMPADTDGVIRSKVFPGLWLHTSGLLQLDGLQVIEMLRQGMTTPEYTSFRQQLQGQ</sequence>
<dbReference type="InterPro" id="IPR011335">
    <property type="entry name" value="Restrct_endonuc-II-like"/>
</dbReference>
<dbReference type="InterPro" id="IPR008538">
    <property type="entry name" value="Uma2"/>
</dbReference>
<accession>W4LV48</accession>
<comment type="caution">
    <text evidence="2">The sequence shown here is derived from an EMBL/GenBank/DDBJ whole genome shotgun (WGS) entry which is preliminary data.</text>
</comment>
<dbReference type="Proteomes" id="UP000019141">
    <property type="component" value="Unassembled WGS sequence"/>
</dbReference>
<protein>
    <recommendedName>
        <fullName evidence="1">Putative restriction endonuclease domain-containing protein</fullName>
    </recommendedName>
</protein>
<dbReference type="CDD" id="cd06260">
    <property type="entry name" value="DUF820-like"/>
    <property type="match status" value="1"/>
</dbReference>
<proteinExistence type="predicted"/>
<feature type="domain" description="Putative restriction endonuclease" evidence="1">
    <location>
        <begin position="21"/>
        <end position="181"/>
    </location>
</feature>
<dbReference type="Pfam" id="PF05685">
    <property type="entry name" value="Uma2"/>
    <property type="match status" value="1"/>
</dbReference>
<keyword evidence="3" id="KW-1185">Reference proteome</keyword>
<dbReference type="PATRIC" id="fig|1429438.4.peg.1211"/>
<dbReference type="PANTHER" id="PTHR35400:SF3">
    <property type="entry name" value="SLL1072 PROTEIN"/>
    <property type="match status" value="1"/>
</dbReference>
<name>W4LV48_ENTF1</name>
<evidence type="ECO:0000259" key="1">
    <source>
        <dbReference type="Pfam" id="PF05685"/>
    </source>
</evidence>